<sequence>MQCITTISYNLLINGNLTVDFQPSCGIRQGDPISSHLYILCANVLSCLNKKEVEAKLWRGIKIGRGTVEISHLMHGDDTMLFFEDNLPTNKTLRKHHIQLMKVVPSAFLRWSLESMSFSNVNSFARDVLFGTHLALKTDCGTSTDLRQWFNGYYRSIHEGSIDKDSIRFICIFLQNGDEGLSMPRITKNTFNGYMIEYSPSNGWTIVVGCIKVRSQGRKLNKVTAIIFSNGKISKVFFCLRSGYPKYVG</sequence>
<name>A0A834T4P0_9FABA</name>
<dbReference type="AlphaFoldDB" id="A0A834T4P0"/>
<organism evidence="1 2">
    <name type="scientific">Senna tora</name>
    <dbReference type="NCBI Taxonomy" id="362788"/>
    <lineage>
        <taxon>Eukaryota</taxon>
        <taxon>Viridiplantae</taxon>
        <taxon>Streptophyta</taxon>
        <taxon>Embryophyta</taxon>
        <taxon>Tracheophyta</taxon>
        <taxon>Spermatophyta</taxon>
        <taxon>Magnoliopsida</taxon>
        <taxon>eudicotyledons</taxon>
        <taxon>Gunneridae</taxon>
        <taxon>Pentapetalae</taxon>
        <taxon>rosids</taxon>
        <taxon>fabids</taxon>
        <taxon>Fabales</taxon>
        <taxon>Fabaceae</taxon>
        <taxon>Caesalpinioideae</taxon>
        <taxon>Cassia clade</taxon>
        <taxon>Senna</taxon>
    </lineage>
</organism>
<keyword evidence="2" id="KW-1185">Reference proteome</keyword>
<dbReference type="EMBL" id="JAAIUW010000009">
    <property type="protein sequence ID" value="KAF7815187.1"/>
    <property type="molecule type" value="Genomic_DNA"/>
</dbReference>
<protein>
    <submittedName>
        <fullName evidence="1">Ribonuclease H</fullName>
    </submittedName>
</protein>
<reference evidence="1" key="1">
    <citation type="submission" date="2020-09" db="EMBL/GenBank/DDBJ databases">
        <title>Genome-Enabled Discovery of Anthraquinone Biosynthesis in Senna tora.</title>
        <authorList>
            <person name="Kang S.-H."/>
            <person name="Pandey R.P."/>
            <person name="Lee C.-M."/>
            <person name="Sim J.-S."/>
            <person name="Jeong J.-T."/>
            <person name="Choi B.-S."/>
            <person name="Jung M."/>
            <person name="Ginzburg D."/>
            <person name="Zhao K."/>
            <person name="Won S.Y."/>
            <person name="Oh T.-J."/>
            <person name="Yu Y."/>
            <person name="Kim N.-H."/>
            <person name="Lee O.R."/>
            <person name="Lee T.-H."/>
            <person name="Bashyal P."/>
            <person name="Kim T.-S."/>
            <person name="Lee W.-H."/>
            <person name="Kawkins C."/>
            <person name="Kim C.-K."/>
            <person name="Kim J.S."/>
            <person name="Ahn B.O."/>
            <person name="Rhee S.Y."/>
            <person name="Sohng J.K."/>
        </authorList>
    </citation>
    <scope>NUCLEOTIDE SEQUENCE</scope>
    <source>
        <tissue evidence="1">Leaf</tissue>
    </source>
</reference>
<gene>
    <name evidence="1" type="ORF">G2W53_029156</name>
</gene>
<proteinExistence type="predicted"/>
<accession>A0A834T4P0</accession>
<dbReference type="Proteomes" id="UP000634136">
    <property type="component" value="Unassembled WGS sequence"/>
</dbReference>
<evidence type="ECO:0000313" key="1">
    <source>
        <dbReference type="EMBL" id="KAF7815187.1"/>
    </source>
</evidence>
<dbReference type="OrthoDB" id="410381at2759"/>
<comment type="caution">
    <text evidence="1">The sequence shown here is derived from an EMBL/GenBank/DDBJ whole genome shotgun (WGS) entry which is preliminary data.</text>
</comment>
<evidence type="ECO:0000313" key="2">
    <source>
        <dbReference type="Proteomes" id="UP000634136"/>
    </source>
</evidence>